<dbReference type="EMBL" id="CM042059">
    <property type="protein sequence ID" value="KAI3681218.1"/>
    <property type="molecule type" value="Genomic_DNA"/>
</dbReference>
<keyword evidence="2" id="KW-1185">Reference proteome</keyword>
<dbReference type="Proteomes" id="UP001055879">
    <property type="component" value="Linkage Group LG13"/>
</dbReference>
<sequence length="406" mass="45143">MRYHLSICKQGWSGVDLIESLCSWNRCEMPTYLEALQHPSSRPTIWALYGRCAGEATSNTFDGVTAKTRQVVTKTAAAAPTSPSAVGGCGLGFCIALAMNPLNGTNHQYHENLGYDVTDDYNNTLEDQLTSEENPRIKAITDGRENVWRLNPPVQLDLLPLTPVFPLGPLQWSSDNGSSDGGSSRNNAPRKGSDVNSMMVETSYLRQDFSSYVRSENVIGEMERASRASDEEENGIHRKKLRLSKQQSAYLEESFKDHSTLNPIQKLEHAKKLNLSPRQVEVWTKLKQTEVDCEYLKKCCETLRGENRKLHKELQELRALKTTSNPFCLQLPATTLAMCGSCVRVAATTFTTTTSAFRSAPPPHSTPNTNLRESMSTETGTSFPLSLTPRSLYPFPYTPPCDNSHP</sequence>
<protein>
    <submittedName>
        <fullName evidence="1">Uncharacterized protein</fullName>
    </submittedName>
</protein>
<reference evidence="1 2" key="2">
    <citation type="journal article" date="2022" name="Mol. Ecol. Resour.">
        <title>The genomes of chicory, endive, great burdock and yacon provide insights into Asteraceae paleo-polyploidization history and plant inulin production.</title>
        <authorList>
            <person name="Fan W."/>
            <person name="Wang S."/>
            <person name="Wang H."/>
            <person name="Wang A."/>
            <person name="Jiang F."/>
            <person name="Liu H."/>
            <person name="Zhao H."/>
            <person name="Xu D."/>
            <person name="Zhang Y."/>
        </authorList>
    </citation>
    <scope>NUCLEOTIDE SEQUENCE [LARGE SCALE GENOMIC DNA]</scope>
    <source>
        <strain evidence="2">cv. Niubang</strain>
    </source>
</reference>
<accession>A0ACB8YC70</accession>
<gene>
    <name evidence="1" type="ORF">L6452_36004</name>
</gene>
<evidence type="ECO:0000313" key="2">
    <source>
        <dbReference type="Proteomes" id="UP001055879"/>
    </source>
</evidence>
<comment type="caution">
    <text evidence="1">The sequence shown here is derived from an EMBL/GenBank/DDBJ whole genome shotgun (WGS) entry which is preliminary data.</text>
</comment>
<organism evidence="1 2">
    <name type="scientific">Arctium lappa</name>
    <name type="common">Greater burdock</name>
    <name type="synonym">Lappa major</name>
    <dbReference type="NCBI Taxonomy" id="4217"/>
    <lineage>
        <taxon>Eukaryota</taxon>
        <taxon>Viridiplantae</taxon>
        <taxon>Streptophyta</taxon>
        <taxon>Embryophyta</taxon>
        <taxon>Tracheophyta</taxon>
        <taxon>Spermatophyta</taxon>
        <taxon>Magnoliopsida</taxon>
        <taxon>eudicotyledons</taxon>
        <taxon>Gunneridae</taxon>
        <taxon>Pentapetalae</taxon>
        <taxon>asterids</taxon>
        <taxon>campanulids</taxon>
        <taxon>Asterales</taxon>
        <taxon>Asteraceae</taxon>
        <taxon>Carduoideae</taxon>
        <taxon>Cardueae</taxon>
        <taxon>Arctiinae</taxon>
        <taxon>Arctium</taxon>
    </lineage>
</organism>
<evidence type="ECO:0000313" key="1">
    <source>
        <dbReference type="EMBL" id="KAI3681218.1"/>
    </source>
</evidence>
<name>A0ACB8YC70_ARCLA</name>
<proteinExistence type="predicted"/>
<reference evidence="2" key="1">
    <citation type="journal article" date="2022" name="Mol. Ecol. Resour.">
        <title>The genomes of chicory, endive, great burdock and yacon provide insights into Asteraceae palaeo-polyploidization history and plant inulin production.</title>
        <authorList>
            <person name="Fan W."/>
            <person name="Wang S."/>
            <person name="Wang H."/>
            <person name="Wang A."/>
            <person name="Jiang F."/>
            <person name="Liu H."/>
            <person name="Zhao H."/>
            <person name="Xu D."/>
            <person name="Zhang Y."/>
        </authorList>
    </citation>
    <scope>NUCLEOTIDE SEQUENCE [LARGE SCALE GENOMIC DNA]</scope>
    <source>
        <strain evidence="2">cv. Niubang</strain>
    </source>
</reference>